<name>A0A3S8ZZ42_9BACL</name>
<dbReference type="KEGG" id="palb:EJC50_03025"/>
<proteinExistence type="predicted"/>
<evidence type="ECO:0008006" key="3">
    <source>
        <dbReference type="Google" id="ProtNLM"/>
    </source>
</evidence>
<protein>
    <recommendedName>
        <fullName evidence="3">DUF2187 domain-containing protein</fullName>
    </recommendedName>
</protein>
<dbReference type="RefSeq" id="WP_126012182.1">
    <property type="nucleotide sequence ID" value="NZ_CP034437.1"/>
</dbReference>
<organism evidence="1 2">
    <name type="scientific">Paenibacillus albus</name>
    <dbReference type="NCBI Taxonomy" id="2495582"/>
    <lineage>
        <taxon>Bacteria</taxon>
        <taxon>Bacillati</taxon>
        <taxon>Bacillota</taxon>
        <taxon>Bacilli</taxon>
        <taxon>Bacillales</taxon>
        <taxon>Paenibacillaceae</taxon>
        <taxon>Paenibacillus</taxon>
    </lineage>
</organism>
<reference evidence="2" key="1">
    <citation type="submission" date="2018-12" db="EMBL/GenBank/DDBJ databases">
        <title>Genome sequence of Peanibacillus sp.</title>
        <authorList>
            <person name="Subramani G."/>
            <person name="Srinivasan S."/>
            <person name="Kim M.K."/>
        </authorList>
    </citation>
    <scope>NUCLEOTIDE SEQUENCE [LARGE SCALE GENOMIC DNA]</scope>
    <source>
        <strain evidence="2">18JY67-1</strain>
    </source>
</reference>
<accession>A0A3S8ZZ42</accession>
<sequence length="71" mass="8099">MLNEFINKEVTIFFIGGQNVSKGTITEVDEKFVKYKTQMYEQIIPLTAIRNVQLQVGERPRNKAVFYGGSA</sequence>
<evidence type="ECO:0000313" key="1">
    <source>
        <dbReference type="EMBL" id="AZN38760.1"/>
    </source>
</evidence>
<dbReference type="OrthoDB" id="2642715at2"/>
<dbReference type="AlphaFoldDB" id="A0A3S8ZZ42"/>
<evidence type="ECO:0000313" key="2">
    <source>
        <dbReference type="Proteomes" id="UP000272528"/>
    </source>
</evidence>
<gene>
    <name evidence="1" type="ORF">EJC50_03025</name>
</gene>
<dbReference type="Proteomes" id="UP000272528">
    <property type="component" value="Chromosome"/>
</dbReference>
<dbReference type="EMBL" id="CP034437">
    <property type="protein sequence ID" value="AZN38760.1"/>
    <property type="molecule type" value="Genomic_DNA"/>
</dbReference>
<keyword evidence="2" id="KW-1185">Reference proteome</keyword>